<evidence type="ECO:0000256" key="5">
    <source>
        <dbReference type="ARBA" id="ARBA00022989"/>
    </source>
</evidence>
<accession>A0A2X1N0T1</accession>
<evidence type="ECO:0000256" key="2">
    <source>
        <dbReference type="ARBA" id="ARBA00022475"/>
    </source>
</evidence>
<dbReference type="PANTHER" id="PTHR33362">
    <property type="entry name" value="SIALIC ACID TRAP TRANSPORTER PERMEASE PROTEIN SIAT-RELATED"/>
    <property type="match status" value="1"/>
</dbReference>
<evidence type="ECO:0000259" key="9">
    <source>
        <dbReference type="Pfam" id="PF06808"/>
    </source>
</evidence>
<evidence type="ECO:0000313" key="11">
    <source>
        <dbReference type="Proteomes" id="UP000250780"/>
    </source>
</evidence>
<keyword evidence="7" id="KW-0813">Transport</keyword>
<comment type="function">
    <text evidence="7">Part of the tripartite ATP-independent periplasmic (TRAP) transport system.</text>
</comment>
<keyword evidence="4 8" id="KW-0812">Transmembrane</keyword>
<keyword evidence="5 8" id="KW-1133">Transmembrane helix</keyword>
<evidence type="ECO:0000256" key="4">
    <source>
        <dbReference type="ARBA" id="ARBA00022692"/>
    </source>
</evidence>
<dbReference type="AlphaFoldDB" id="A0A2X1N0T1"/>
<name>A0A2X1N0T1_ECOLX</name>
<gene>
    <name evidence="10" type="ORF">NCTC9073_03708</name>
</gene>
<dbReference type="GO" id="GO:0005886">
    <property type="term" value="C:plasma membrane"/>
    <property type="evidence" value="ECO:0007669"/>
    <property type="project" value="UniProtKB-SubCell"/>
</dbReference>
<dbReference type="Pfam" id="PF06808">
    <property type="entry name" value="DctM"/>
    <property type="match status" value="1"/>
</dbReference>
<evidence type="ECO:0000256" key="7">
    <source>
        <dbReference type="RuleBase" id="RU369079"/>
    </source>
</evidence>
<sequence length="80" mass="9004">MLSRMMVPEMERKGYNRAFAAAITAGGSLVTPIIPPGIALIIYGLVADVLYRKNVYRWAGTWFAMRSRSDVYRLPGRPQN</sequence>
<keyword evidence="3 7" id="KW-0997">Cell inner membrane</keyword>
<evidence type="ECO:0000313" key="10">
    <source>
        <dbReference type="EMBL" id="SPX12341.1"/>
    </source>
</evidence>
<proteinExistence type="predicted"/>
<keyword evidence="2" id="KW-1003">Cell membrane</keyword>
<keyword evidence="6 8" id="KW-0472">Membrane</keyword>
<comment type="subcellular location">
    <subcellularLocation>
        <location evidence="1 7">Cell inner membrane</location>
        <topology evidence="1 7">Multi-pass membrane protein</topology>
    </subcellularLocation>
</comment>
<evidence type="ECO:0000256" key="3">
    <source>
        <dbReference type="ARBA" id="ARBA00022519"/>
    </source>
</evidence>
<feature type="transmembrane region" description="Helical" evidence="8">
    <location>
        <begin position="21"/>
        <end position="46"/>
    </location>
</feature>
<reference evidence="10 11" key="1">
    <citation type="submission" date="2018-06" db="EMBL/GenBank/DDBJ databases">
        <authorList>
            <consortium name="Pathogen Informatics"/>
            <person name="Doyle S."/>
        </authorList>
    </citation>
    <scope>NUCLEOTIDE SEQUENCE [LARGE SCALE GENOMIC DNA]</scope>
    <source>
        <strain evidence="10 11">NCTC9073</strain>
    </source>
</reference>
<organism evidence="10 11">
    <name type="scientific">Escherichia coli</name>
    <dbReference type="NCBI Taxonomy" id="562"/>
    <lineage>
        <taxon>Bacteria</taxon>
        <taxon>Pseudomonadati</taxon>
        <taxon>Pseudomonadota</taxon>
        <taxon>Gammaproteobacteria</taxon>
        <taxon>Enterobacterales</taxon>
        <taxon>Enterobacteriaceae</taxon>
        <taxon>Escherichia</taxon>
    </lineage>
</organism>
<feature type="domain" description="TRAP C4-dicarboxylate transport system permease DctM subunit" evidence="9">
    <location>
        <begin position="3"/>
        <end position="52"/>
    </location>
</feature>
<dbReference type="InterPro" id="IPR010656">
    <property type="entry name" value="DctM"/>
</dbReference>
<evidence type="ECO:0000256" key="6">
    <source>
        <dbReference type="ARBA" id="ARBA00023136"/>
    </source>
</evidence>
<dbReference type="Proteomes" id="UP000250780">
    <property type="component" value="Unassembled WGS sequence"/>
</dbReference>
<dbReference type="EMBL" id="UASD01000008">
    <property type="protein sequence ID" value="SPX12341.1"/>
    <property type="molecule type" value="Genomic_DNA"/>
</dbReference>
<protein>
    <submittedName>
        <fullName evidence="10">C4-dicarboxylate transporter large subunit</fullName>
    </submittedName>
</protein>
<evidence type="ECO:0000256" key="8">
    <source>
        <dbReference type="SAM" id="Phobius"/>
    </source>
</evidence>
<evidence type="ECO:0000256" key="1">
    <source>
        <dbReference type="ARBA" id="ARBA00004429"/>
    </source>
</evidence>
<dbReference type="GO" id="GO:0022857">
    <property type="term" value="F:transmembrane transporter activity"/>
    <property type="evidence" value="ECO:0007669"/>
    <property type="project" value="UniProtKB-UniRule"/>
</dbReference>
<dbReference type="InterPro" id="IPR004681">
    <property type="entry name" value="TRAP_DctM"/>
</dbReference>